<dbReference type="InterPro" id="IPR031756">
    <property type="entry name" value="BGBP_N"/>
</dbReference>
<feature type="domain" description="CBM39" evidence="2">
    <location>
        <begin position="55"/>
        <end position="150"/>
    </location>
</feature>
<reference evidence="3" key="1">
    <citation type="journal article" date="2014" name="PLoS ONE">
        <title>Transcriptome-Based Identification of ABC Transporters in the Western Tarnished Plant Bug Lygus hesperus.</title>
        <authorList>
            <person name="Hull J.J."/>
            <person name="Chaney K."/>
            <person name="Geib S.M."/>
            <person name="Fabrick J.A."/>
            <person name="Brent C.S."/>
            <person name="Walsh D."/>
            <person name="Lavine L.C."/>
        </authorList>
    </citation>
    <scope>NUCLEOTIDE SEQUENCE</scope>
</reference>
<feature type="compositionally biased region" description="Basic and acidic residues" evidence="1">
    <location>
        <begin position="154"/>
        <end position="164"/>
    </location>
</feature>
<evidence type="ECO:0000259" key="2">
    <source>
        <dbReference type="PROSITE" id="PS51969"/>
    </source>
</evidence>
<gene>
    <name evidence="3" type="primary">BGBP_1</name>
    <name evidence="3" type="ORF">CM83_49159</name>
</gene>
<dbReference type="GO" id="GO:0030246">
    <property type="term" value="F:carbohydrate binding"/>
    <property type="evidence" value="ECO:0007669"/>
    <property type="project" value="InterPro"/>
</dbReference>
<feature type="region of interest" description="Disordered" evidence="1">
    <location>
        <begin position="149"/>
        <end position="258"/>
    </location>
</feature>
<protein>
    <submittedName>
        <fullName evidence="3">Beta-1,3-glucan-binding protein</fullName>
    </submittedName>
</protein>
<reference evidence="3" key="2">
    <citation type="submission" date="2014-07" db="EMBL/GenBank/DDBJ databases">
        <authorList>
            <person name="Hull J."/>
        </authorList>
    </citation>
    <scope>NUCLEOTIDE SEQUENCE</scope>
</reference>
<sequence length="325" mass="37278">PLEVVITHRCSRSEEVMFPFRKAFLLFWVDHCAGQIFSPFAPFPPVPPPPFIMFYTFPPVTLQARARGGLQASIPDDCGIESFEFESRKNLTEAWKGGNVTSKTEGNWIFEDPSILLAPGESLFYRCRIKQRGSFIANPDAEWVVPDDLAEEFDPPKPPKKTEECPENQTPKPEDRKKKTTPNPSERKEETTAKPDEEEPTGNPEDESTDEPEMKKEKKKPEKKKSPEKMKPDEPEEEKDPKTPECPAPGPTAGETREEVLERKLWKVQCDMIQLAERSFKLNEALSFELTELKKLNYVVVTRIQRLESLLRNLNRPAPFPSPYY</sequence>
<feature type="compositionally biased region" description="Basic and acidic residues" evidence="1">
    <location>
        <begin position="185"/>
        <end position="195"/>
    </location>
</feature>
<proteinExistence type="predicted"/>
<dbReference type="PROSITE" id="PS51969">
    <property type="entry name" value="CBM39"/>
    <property type="match status" value="1"/>
</dbReference>
<evidence type="ECO:0000256" key="1">
    <source>
        <dbReference type="SAM" id="MobiDB-lite"/>
    </source>
</evidence>
<organism evidence="3">
    <name type="scientific">Lygus hesperus</name>
    <name type="common">Western plant bug</name>
    <dbReference type="NCBI Taxonomy" id="30085"/>
    <lineage>
        <taxon>Eukaryota</taxon>
        <taxon>Metazoa</taxon>
        <taxon>Ecdysozoa</taxon>
        <taxon>Arthropoda</taxon>
        <taxon>Hexapoda</taxon>
        <taxon>Insecta</taxon>
        <taxon>Pterygota</taxon>
        <taxon>Neoptera</taxon>
        <taxon>Paraneoptera</taxon>
        <taxon>Hemiptera</taxon>
        <taxon>Heteroptera</taxon>
        <taxon>Panheteroptera</taxon>
        <taxon>Cimicomorpha</taxon>
        <taxon>Miridae</taxon>
        <taxon>Mirini</taxon>
        <taxon>Lygus</taxon>
    </lineage>
</organism>
<evidence type="ECO:0000313" key="3">
    <source>
        <dbReference type="EMBL" id="JAG34903.1"/>
    </source>
</evidence>
<dbReference type="Pfam" id="PF15886">
    <property type="entry name" value="CBM39"/>
    <property type="match status" value="1"/>
</dbReference>
<name>A0A0A9YUX3_LYGHE</name>
<dbReference type="EMBL" id="GBHO01008701">
    <property type="protein sequence ID" value="JAG34903.1"/>
    <property type="molecule type" value="Transcribed_RNA"/>
</dbReference>
<feature type="non-terminal residue" evidence="3">
    <location>
        <position position="1"/>
    </location>
</feature>
<dbReference type="InterPro" id="IPR043030">
    <property type="entry name" value="BGBP_N_sf"/>
</dbReference>
<feature type="compositionally biased region" description="Basic and acidic residues" evidence="1">
    <location>
        <begin position="212"/>
        <end position="243"/>
    </location>
</feature>
<dbReference type="AlphaFoldDB" id="A0A0A9YUX3"/>
<feature type="compositionally biased region" description="Acidic residues" evidence="1">
    <location>
        <begin position="196"/>
        <end position="211"/>
    </location>
</feature>
<dbReference type="Gene3D" id="2.60.40.2140">
    <property type="entry name" value="Beta-1,3-glucan-recognition protein, N-terminal domain"/>
    <property type="match status" value="1"/>
</dbReference>
<accession>A0A0A9YUX3</accession>